<evidence type="ECO:0000313" key="2">
    <source>
        <dbReference type="EMBL" id="MFC5830700.1"/>
    </source>
</evidence>
<comment type="caution">
    <text evidence="2">The sequence shown here is derived from an EMBL/GenBank/DDBJ whole genome shotgun (WGS) entry which is preliminary data.</text>
</comment>
<gene>
    <name evidence="2" type="ORF">ACFPZ3_43200</name>
</gene>
<feature type="region of interest" description="Disordered" evidence="1">
    <location>
        <begin position="80"/>
        <end position="101"/>
    </location>
</feature>
<evidence type="ECO:0000313" key="3">
    <source>
        <dbReference type="Proteomes" id="UP001596058"/>
    </source>
</evidence>
<evidence type="ECO:0000256" key="1">
    <source>
        <dbReference type="SAM" id="MobiDB-lite"/>
    </source>
</evidence>
<keyword evidence="3" id="KW-1185">Reference proteome</keyword>
<accession>A0ABW1D0G5</accession>
<dbReference type="EMBL" id="JBHSPA010000056">
    <property type="protein sequence ID" value="MFC5830700.1"/>
    <property type="molecule type" value="Genomic_DNA"/>
</dbReference>
<proteinExistence type="predicted"/>
<organism evidence="2 3">
    <name type="scientific">Nonomuraea insulae</name>
    <dbReference type="NCBI Taxonomy" id="1616787"/>
    <lineage>
        <taxon>Bacteria</taxon>
        <taxon>Bacillati</taxon>
        <taxon>Actinomycetota</taxon>
        <taxon>Actinomycetes</taxon>
        <taxon>Streptosporangiales</taxon>
        <taxon>Streptosporangiaceae</taxon>
        <taxon>Nonomuraea</taxon>
    </lineage>
</organism>
<reference evidence="3" key="1">
    <citation type="journal article" date="2019" name="Int. J. Syst. Evol. Microbiol.">
        <title>The Global Catalogue of Microorganisms (GCM) 10K type strain sequencing project: providing services to taxonomists for standard genome sequencing and annotation.</title>
        <authorList>
            <consortium name="The Broad Institute Genomics Platform"/>
            <consortium name="The Broad Institute Genome Sequencing Center for Infectious Disease"/>
            <person name="Wu L."/>
            <person name="Ma J."/>
        </authorList>
    </citation>
    <scope>NUCLEOTIDE SEQUENCE [LARGE SCALE GENOMIC DNA]</scope>
    <source>
        <strain evidence="3">CCUG 53903</strain>
    </source>
</reference>
<name>A0ABW1D0G5_9ACTN</name>
<dbReference type="RefSeq" id="WP_379520179.1">
    <property type="nucleotide sequence ID" value="NZ_JBHSPA010000056.1"/>
</dbReference>
<protein>
    <submittedName>
        <fullName evidence="2">Uncharacterized protein</fullName>
    </submittedName>
</protein>
<sequence>MPARYPAQPVMHGEVGQGEPEFGVHVGGALQEQAALLRGVSVDEQDAEPEGRQGVIVIGVVEQLETARAEPVAHPVCRGLPVGRATPNGEGGLLLHRLGPA</sequence>
<dbReference type="Proteomes" id="UP001596058">
    <property type="component" value="Unassembled WGS sequence"/>
</dbReference>